<dbReference type="GO" id="GO:0046872">
    <property type="term" value="F:metal ion binding"/>
    <property type="evidence" value="ECO:0007669"/>
    <property type="project" value="InterPro"/>
</dbReference>
<dbReference type="NCBIfam" id="TIGR03083">
    <property type="entry name" value="maleylpyruvate isomerase family mycothiol-dependent enzyme"/>
    <property type="match status" value="1"/>
</dbReference>
<organism evidence="3">
    <name type="scientific">freshwater metagenome</name>
    <dbReference type="NCBI Taxonomy" id="449393"/>
    <lineage>
        <taxon>unclassified sequences</taxon>
        <taxon>metagenomes</taxon>
        <taxon>ecological metagenomes</taxon>
    </lineage>
</organism>
<gene>
    <name evidence="2" type="ORF">UFOPK1421_01202</name>
    <name evidence="3" type="ORF">UFOPK4422_00550</name>
</gene>
<dbReference type="InterPro" id="IPR034660">
    <property type="entry name" value="DinB/YfiT-like"/>
</dbReference>
<proteinExistence type="predicted"/>
<dbReference type="InterPro" id="IPR024344">
    <property type="entry name" value="MDMPI_metal-binding"/>
</dbReference>
<dbReference type="InterPro" id="IPR017517">
    <property type="entry name" value="Maleyloyr_isom"/>
</dbReference>
<reference evidence="3" key="1">
    <citation type="submission" date="2020-05" db="EMBL/GenBank/DDBJ databases">
        <authorList>
            <person name="Chiriac C."/>
            <person name="Salcher M."/>
            <person name="Ghai R."/>
            <person name="Kavagutti S V."/>
        </authorList>
    </citation>
    <scope>NUCLEOTIDE SEQUENCE</scope>
</reference>
<dbReference type="AlphaFoldDB" id="A0A6J7VTH4"/>
<evidence type="ECO:0000313" key="3">
    <source>
        <dbReference type="EMBL" id="CAB5118140.1"/>
    </source>
</evidence>
<protein>
    <submittedName>
        <fullName evidence="3">Unannotated protein</fullName>
    </submittedName>
</protein>
<dbReference type="SUPFAM" id="SSF109854">
    <property type="entry name" value="DinB/YfiT-like putative metalloenzymes"/>
    <property type="match status" value="1"/>
</dbReference>
<evidence type="ECO:0000313" key="2">
    <source>
        <dbReference type="EMBL" id="CAB4549806.1"/>
    </source>
</evidence>
<dbReference type="EMBL" id="CAEZSL010000146">
    <property type="protein sequence ID" value="CAB4549806.1"/>
    <property type="molecule type" value="Genomic_DNA"/>
</dbReference>
<feature type="domain" description="Mycothiol-dependent maleylpyruvate isomerase metal-binding" evidence="1">
    <location>
        <begin position="17"/>
        <end position="153"/>
    </location>
</feature>
<sequence length="225" mass="24373">MGNTFDAAVVNRVVEGLAQSHQKLLLNLEALTDEMVRLPSLLEGWTVGHVLAHITQQGDSIRRIFLAAEQGQIIDQYEGGMSARVAAIEGAAQRSATEHVADVRRSIYDLEGAIASARQGWFGTARMVSGAIASVADLPLRRWREVEVHQGDLGLSELGCDGPESWSLNYVRHDLPGMTMQFKAHGPMGFNDLPSQVRTLAPAQRLGWLLGRVSIEGLPPAGLMG</sequence>
<dbReference type="Pfam" id="PF11716">
    <property type="entry name" value="MDMPI_N"/>
    <property type="match status" value="1"/>
</dbReference>
<dbReference type="EMBL" id="CAFBRX010000041">
    <property type="protein sequence ID" value="CAB5118140.1"/>
    <property type="molecule type" value="Genomic_DNA"/>
</dbReference>
<dbReference type="Gene3D" id="1.20.120.450">
    <property type="entry name" value="dinb family like domain"/>
    <property type="match status" value="1"/>
</dbReference>
<accession>A0A6J7VTH4</accession>
<name>A0A6J7VTH4_9ZZZZ</name>
<evidence type="ECO:0000259" key="1">
    <source>
        <dbReference type="Pfam" id="PF11716"/>
    </source>
</evidence>